<protein>
    <submittedName>
        <fullName evidence="2">Uncharacterized protein</fullName>
    </submittedName>
</protein>
<organism evidence="2 3">
    <name type="scientific">Vicia faba</name>
    <name type="common">Broad bean</name>
    <name type="synonym">Faba vulgaris</name>
    <dbReference type="NCBI Taxonomy" id="3906"/>
    <lineage>
        <taxon>Eukaryota</taxon>
        <taxon>Viridiplantae</taxon>
        <taxon>Streptophyta</taxon>
        <taxon>Embryophyta</taxon>
        <taxon>Tracheophyta</taxon>
        <taxon>Spermatophyta</taxon>
        <taxon>Magnoliopsida</taxon>
        <taxon>eudicotyledons</taxon>
        <taxon>Gunneridae</taxon>
        <taxon>Pentapetalae</taxon>
        <taxon>rosids</taxon>
        <taxon>fabids</taxon>
        <taxon>Fabales</taxon>
        <taxon>Fabaceae</taxon>
        <taxon>Papilionoideae</taxon>
        <taxon>50 kb inversion clade</taxon>
        <taxon>NPAAA clade</taxon>
        <taxon>Hologalegina</taxon>
        <taxon>IRL clade</taxon>
        <taxon>Fabeae</taxon>
        <taxon>Vicia</taxon>
    </lineage>
</organism>
<keyword evidence="1" id="KW-1133">Transmembrane helix</keyword>
<dbReference type="PANTHER" id="PTHR34454:SF2">
    <property type="entry name" value="PROTEIN TUNICAMYCIN INDUCED 1"/>
    <property type="match status" value="1"/>
</dbReference>
<dbReference type="InterPro" id="IPR053283">
    <property type="entry name" value="TUNICAMYCIN_INDUCED_1"/>
</dbReference>
<reference evidence="2 3" key="1">
    <citation type="submission" date="2023-01" db="EMBL/GenBank/DDBJ databases">
        <authorList>
            <person name="Kreplak J."/>
        </authorList>
    </citation>
    <scope>NUCLEOTIDE SEQUENCE [LARGE SCALE GENOMIC DNA]</scope>
</reference>
<evidence type="ECO:0000313" key="2">
    <source>
        <dbReference type="EMBL" id="CAI8614527.1"/>
    </source>
</evidence>
<evidence type="ECO:0000256" key="1">
    <source>
        <dbReference type="SAM" id="Phobius"/>
    </source>
</evidence>
<keyword evidence="1" id="KW-0472">Membrane</keyword>
<proteinExistence type="predicted"/>
<gene>
    <name evidence="2" type="ORF">VFH_V133680</name>
</gene>
<evidence type="ECO:0000313" key="3">
    <source>
        <dbReference type="Proteomes" id="UP001157006"/>
    </source>
</evidence>
<dbReference type="EMBL" id="OX451740">
    <property type="protein sequence ID" value="CAI8614527.1"/>
    <property type="molecule type" value="Genomic_DNA"/>
</dbReference>
<sequence>MLWKVQFSPFIKKANFFWTNFEIFSSRNNLIGRILKFSHVVIISFVVINSFKSLLNIVTAIDFYYLFCVWNTRVYSAHTVPTSNVNPPYSKAFYDLKESIVKGLGFTAKDGIKIMRFEPREARVGHFVEYQFDVEIDNKLAGPMELWIQDDKDMRISLPHDVEAGVLKKVVLADGVVVTVKGARIVSLIDKKRVFISVQHFHQPIIKFQTPNTLKKLYLTGASFISAIIVFGGLIAPKAERTRKMGAW</sequence>
<feature type="transmembrane region" description="Helical" evidence="1">
    <location>
        <begin position="217"/>
        <end position="236"/>
    </location>
</feature>
<keyword evidence="1" id="KW-0812">Transmembrane</keyword>
<dbReference type="Proteomes" id="UP001157006">
    <property type="component" value="Chromosome 5"/>
</dbReference>
<keyword evidence="3" id="KW-1185">Reference proteome</keyword>
<dbReference type="PANTHER" id="PTHR34454">
    <property type="entry name" value="TUNICAMYCIN INDUCED PROTEIN"/>
    <property type="match status" value="1"/>
</dbReference>
<name>A0AAV1AWE9_VICFA</name>
<dbReference type="AlphaFoldDB" id="A0AAV1AWE9"/>
<accession>A0AAV1AWE9</accession>